<dbReference type="Pfam" id="PF01103">
    <property type="entry name" value="Omp85"/>
    <property type="match status" value="1"/>
</dbReference>
<evidence type="ECO:0000256" key="5">
    <source>
        <dbReference type="ARBA" id="ARBA00023237"/>
    </source>
</evidence>
<dbReference type="InterPro" id="IPR000184">
    <property type="entry name" value="Bac_surfAg_D15"/>
</dbReference>
<keyword evidence="3" id="KW-0732">Signal</keyword>
<evidence type="ECO:0000256" key="4">
    <source>
        <dbReference type="ARBA" id="ARBA00023136"/>
    </source>
</evidence>
<evidence type="ECO:0000256" key="3">
    <source>
        <dbReference type="ARBA" id="ARBA00022729"/>
    </source>
</evidence>
<keyword evidence="5" id="KW-0998">Cell outer membrane</keyword>
<dbReference type="Proteomes" id="UP000257136">
    <property type="component" value="Unassembled WGS sequence"/>
</dbReference>
<dbReference type="RefSeq" id="WP_115814179.1">
    <property type="nucleotide sequence ID" value="NZ_QUNI01000010.1"/>
</dbReference>
<dbReference type="AlphaFoldDB" id="A0A3E0EDA1"/>
<accession>A0A3E0EDA1</accession>
<evidence type="ECO:0000313" key="8">
    <source>
        <dbReference type="Proteomes" id="UP000257136"/>
    </source>
</evidence>
<gene>
    <name evidence="7" type="ORF">C8P67_11079</name>
</gene>
<keyword evidence="4" id="KW-0472">Membrane</keyword>
<protein>
    <submittedName>
        <fullName evidence="7">Surface antigen-like protein</fullName>
    </submittedName>
</protein>
<feature type="domain" description="Bacterial surface antigen (D15)" evidence="6">
    <location>
        <begin position="688"/>
        <end position="852"/>
    </location>
</feature>
<evidence type="ECO:0000256" key="2">
    <source>
        <dbReference type="ARBA" id="ARBA00022692"/>
    </source>
</evidence>
<evidence type="ECO:0000313" key="7">
    <source>
        <dbReference type="EMBL" id="REG96258.1"/>
    </source>
</evidence>
<dbReference type="PANTHER" id="PTHR12815:SF47">
    <property type="entry name" value="TRANSLOCATION AND ASSEMBLY MODULE SUBUNIT TAMA"/>
    <property type="match status" value="1"/>
</dbReference>
<sequence>MNKCFFSLKNKNSFASDLRQSIVFKKKKNSAKIAVFILISLFFYACNSEKRVPARKQLLVKNEIFENDKLLKNQTIYDQLYQQPNSSILGYRLLLNIYNQANPNPDSTFNLKYLNNKKKYDREVKWLSAKQVEGLRKSFWYLGIHNFLKETGEVPVIADTLKSIKSLTRLKSYYFNNGYFDIKASYKIDSLGPKKAQAKYFLTTGNPYFIDSVKTKIRTPALDSLYKKTKSVLIPGNQYKTEDFENEKNHITTYFRNHGAYRFQSNYINFDIDTINKKNKATVILNVENYSFQENDSTKNEPFKIYKISDIKIFTDYSVANHNKQVRDSVAYNNMTLYGYQKIKYNPHAITDAIFISKGDVFSDTKTVLSTRYLNNLRTFNYPTIQYEVDKKDSTAQSLVAKVYLTPRKKYSFGYTLDFTHSNIEDFGITGSITETIRNVFNGAETLELSARGNIGASNDIANSNDSFFNVSEYGVDAKLNFPRVLFPIKTEKIIPKSMIPSTVFSLGLSKQTNIGLDKENFTGSFSYNWTPKRNTTTRLDILNFQFVRNLNPSNYFNVYTSSYDALNDIAKTHNTEPSYVDPASGDLIIESGTTAFTNDVLTLKTDLRPEDEEFQNVSSIEQQRIRLSDNDFILATNFNFTKTSRRDLQDNDFYTFRTKLESAGTILSAVSAIGNIPKNQNGNYEIFNLEYSEYIKTEFDFIKHWSISKSGIFAMRTFFGIAIPYGNSNTIPFSKSYFAGGSNDNRAWQPYNLGPGSSSFSNDFNEANMKIAISGEYRFPIAGKWGGALFADAGNIWNVLDAVTYEAAKFDSIEDLSEIALGTGFGIRYDLSFFVIRLDLGFKTYNPAKEIGERWFTQYNFANVVYNFGINYPF</sequence>
<keyword evidence="2" id="KW-0812">Transmembrane</keyword>
<dbReference type="GO" id="GO:0019867">
    <property type="term" value="C:outer membrane"/>
    <property type="evidence" value="ECO:0007669"/>
    <property type="project" value="InterPro"/>
</dbReference>
<organism evidence="7 8">
    <name type="scientific">Flavobacterium aquicola</name>
    <dbReference type="NCBI Taxonomy" id="1682742"/>
    <lineage>
        <taxon>Bacteria</taxon>
        <taxon>Pseudomonadati</taxon>
        <taxon>Bacteroidota</taxon>
        <taxon>Flavobacteriia</taxon>
        <taxon>Flavobacteriales</taxon>
        <taxon>Flavobacteriaceae</taxon>
        <taxon>Flavobacterium</taxon>
    </lineage>
</organism>
<evidence type="ECO:0000259" key="6">
    <source>
        <dbReference type="Pfam" id="PF01103"/>
    </source>
</evidence>
<reference evidence="7 8" key="1">
    <citation type="submission" date="2018-08" db="EMBL/GenBank/DDBJ databases">
        <title>Genomic Encyclopedia of Archaeal and Bacterial Type Strains, Phase II (KMG-II): from individual species to whole genera.</title>
        <authorList>
            <person name="Goeker M."/>
        </authorList>
    </citation>
    <scope>NUCLEOTIDE SEQUENCE [LARGE SCALE GENOMIC DNA]</scope>
    <source>
        <strain evidence="7 8">DSM 100880</strain>
    </source>
</reference>
<dbReference type="Gene3D" id="2.40.160.50">
    <property type="entry name" value="membrane protein fhac: a member of the omp85/tpsb transporter family"/>
    <property type="match status" value="1"/>
</dbReference>
<dbReference type="PANTHER" id="PTHR12815">
    <property type="entry name" value="SORTING AND ASSEMBLY MACHINERY SAMM50 PROTEIN FAMILY MEMBER"/>
    <property type="match status" value="1"/>
</dbReference>
<keyword evidence="8" id="KW-1185">Reference proteome</keyword>
<dbReference type="EMBL" id="QUNI01000010">
    <property type="protein sequence ID" value="REG96258.1"/>
    <property type="molecule type" value="Genomic_DNA"/>
</dbReference>
<comment type="subcellular location">
    <subcellularLocation>
        <location evidence="1">Membrane</location>
    </subcellularLocation>
</comment>
<proteinExistence type="predicted"/>
<evidence type="ECO:0000256" key="1">
    <source>
        <dbReference type="ARBA" id="ARBA00004370"/>
    </source>
</evidence>
<dbReference type="OrthoDB" id="9814535at2"/>
<dbReference type="InterPro" id="IPR039910">
    <property type="entry name" value="D15-like"/>
</dbReference>
<name>A0A3E0EDA1_9FLAO</name>
<comment type="caution">
    <text evidence="7">The sequence shown here is derived from an EMBL/GenBank/DDBJ whole genome shotgun (WGS) entry which is preliminary data.</text>
</comment>